<dbReference type="GO" id="GO:0005524">
    <property type="term" value="F:ATP binding"/>
    <property type="evidence" value="ECO:0007669"/>
    <property type="project" value="UniProtKB-KW"/>
</dbReference>
<evidence type="ECO:0000256" key="2">
    <source>
        <dbReference type="ARBA" id="ARBA00022475"/>
    </source>
</evidence>
<keyword evidence="4" id="KW-0547">Nucleotide-binding</keyword>
<dbReference type="PANTHER" id="PTHR42781">
    <property type="entry name" value="SPERMIDINE/PUTRESCINE IMPORT ATP-BINDING PROTEIN POTA"/>
    <property type="match status" value="1"/>
</dbReference>
<keyword evidence="2" id="KW-1003">Cell membrane</keyword>
<dbReference type="FunFam" id="3.40.50.300:FF:000425">
    <property type="entry name" value="Probable ABC transporter, ATP-binding subunit"/>
    <property type="match status" value="1"/>
</dbReference>
<dbReference type="InterPro" id="IPR008995">
    <property type="entry name" value="Mo/tungstate-bd_C_term_dom"/>
</dbReference>
<dbReference type="InterPro" id="IPR003593">
    <property type="entry name" value="AAA+_ATPase"/>
</dbReference>
<dbReference type="RefSeq" id="WP_193497068.1">
    <property type="nucleotide sequence ID" value="NZ_CP063169.1"/>
</dbReference>
<dbReference type="PROSITE" id="PS00211">
    <property type="entry name" value="ABC_TRANSPORTER_1"/>
    <property type="match status" value="1"/>
</dbReference>
<dbReference type="SUPFAM" id="SSF50331">
    <property type="entry name" value="MOP-like"/>
    <property type="match status" value="1"/>
</dbReference>
<dbReference type="Gene3D" id="2.40.50.140">
    <property type="entry name" value="Nucleic acid-binding proteins"/>
    <property type="match status" value="1"/>
</dbReference>
<keyword evidence="11" id="KW-1185">Reference proteome</keyword>
<evidence type="ECO:0000256" key="6">
    <source>
        <dbReference type="ARBA" id="ARBA00022967"/>
    </source>
</evidence>
<name>A0A7M1SS45_9MICO</name>
<evidence type="ECO:0000256" key="5">
    <source>
        <dbReference type="ARBA" id="ARBA00022840"/>
    </source>
</evidence>
<dbReference type="GO" id="GO:0015418">
    <property type="term" value="F:ABC-type quaternary ammonium compound transporting activity"/>
    <property type="evidence" value="ECO:0007669"/>
    <property type="project" value="UniProtKB-EC"/>
</dbReference>
<evidence type="ECO:0000256" key="7">
    <source>
        <dbReference type="ARBA" id="ARBA00023136"/>
    </source>
</evidence>
<reference evidence="10 11" key="1">
    <citation type="submission" date="2020-10" db="EMBL/GenBank/DDBJ databases">
        <title>Haloactinobacterium sp. RN3S43, a bacterium isolated from saline soil.</title>
        <authorList>
            <person name="Sun J.-Q."/>
        </authorList>
    </citation>
    <scope>NUCLEOTIDE SEQUENCE [LARGE SCALE GENOMIC DNA]</scope>
    <source>
        <strain evidence="10 11">RN3S43</strain>
    </source>
</reference>
<feature type="domain" description="ABC transporter" evidence="9">
    <location>
        <begin position="4"/>
        <end position="239"/>
    </location>
</feature>
<sequence>MVAVTVQDLRKRFGATRALDGVDLRVETGELLAVLGPSGCGKTTLLRCLAGFERPDSGSITLADQIVTDHRRHVPAHRRRVSVVPQEGALFPHLSVGENVGFGLTPGRGRSDSAAAVRVEEVLELVGLNGSANRMPHELSGGQQQRVAVARALAPRPPLILLDEPFSALDAGLRSGLRRDIRDALHADGATAVLVTHDQGEALSMADQIAVMRDGSILQTGSPAEVYGRPGTPWVAQFVGEAMVFGIQAEGSLGRCVLGEVQLAEPTPDGAAMVAVIRPEQVMLGTEPESGGVPARVRRIDYRGHDAMVSLDVAGTTVLSLAVSGRDAAVQVGDLVRARVVGPIRTYPAQTSD</sequence>
<dbReference type="InterPro" id="IPR012340">
    <property type="entry name" value="NA-bd_OB-fold"/>
</dbReference>
<dbReference type="EC" id="7.6.2.9" evidence="8"/>
<dbReference type="Pfam" id="PF00005">
    <property type="entry name" value="ABC_tran"/>
    <property type="match status" value="1"/>
</dbReference>
<dbReference type="PANTHER" id="PTHR42781:SF5">
    <property type="entry name" value="PUTRESCINE TRANSPORT ATP-BINDING PROTEIN POTG"/>
    <property type="match status" value="1"/>
</dbReference>
<proteinExistence type="predicted"/>
<dbReference type="Gene3D" id="3.40.50.300">
    <property type="entry name" value="P-loop containing nucleotide triphosphate hydrolases"/>
    <property type="match status" value="1"/>
</dbReference>
<dbReference type="PROSITE" id="PS50893">
    <property type="entry name" value="ABC_TRANSPORTER_2"/>
    <property type="match status" value="1"/>
</dbReference>
<dbReference type="InterPro" id="IPR050093">
    <property type="entry name" value="ABC_SmlMolc_Importer"/>
</dbReference>
<dbReference type="InterPro" id="IPR013611">
    <property type="entry name" value="Transp-assoc_OB_typ2"/>
</dbReference>
<gene>
    <name evidence="10" type="ORF">IM660_17620</name>
</gene>
<evidence type="ECO:0000256" key="3">
    <source>
        <dbReference type="ARBA" id="ARBA00022519"/>
    </source>
</evidence>
<dbReference type="EMBL" id="CP063169">
    <property type="protein sequence ID" value="QOR70386.1"/>
    <property type="molecule type" value="Genomic_DNA"/>
</dbReference>
<dbReference type="InterPro" id="IPR003439">
    <property type="entry name" value="ABC_transporter-like_ATP-bd"/>
</dbReference>
<evidence type="ECO:0000256" key="1">
    <source>
        <dbReference type="ARBA" id="ARBA00022448"/>
    </source>
</evidence>
<dbReference type="KEGG" id="halt:IM660_17620"/>
<organism evidence="10 11">
    <name type="scientific">Ruania alkalisoli</name>
    <dbReference type="NCBI Taxonomy" id="2779775"/>
    <lineage>
        <taxon>Bacteria</taxon>
        <taxon>Bacillati</taxon>
        <taxon>Actinomycetota</taxon>
        <taxon>Actinomycetes</taxon>
        <taxon>Micrococcales</taxon>
        <taxon>Ruaniaceae</taxon>
        <taxon>Ruania</taxon>
    </lineage>
</organism>
<dbReference type="Proteomes" id="UP000593758">
    <property type="component" value="Chromosome"/>
</dbReference>
<protein>
    <recommendedName>
        <fullName evidence="8">ABC-type quaternary amine transporter</fullName>
        <ecNumber evidence="8">7.6.2.9</ecNumber>
    </recommendedName>
</protein>
<keyword evidence="3" id="KW-0997">Cell inner membrane</keyword>
<dbReference type="InterPro" id="IPR017871">
    <property type="entry name" value="ABC_transporter-like_CS"/>
</dbReference>
<evidence type="ECO:0000313" key="10">
    <source>
        <dbReference type="EMBL" id="QOR70386.1"/>
    </source>
</evidence>
<keyword evidence="6" id="KW-1278">Translocase</keyword>
<keyword evidence="7" id="KW-0472">Membrane</keyword>
<dbReference type="InterPro" id="IPR027417">
    <property type="entry name" value="P-loop_NTPase"/>
</dbReference>
<evidence type="ECO:0000313" key="11">
    <source>
        <dbReference type="Proteomes" id="UP000593758"/>
    </source>
</evidence>
<evidence type="ECO:0000256" key="8">
    <source>
        <dbReference type="ARBA" id="ARBA00066388"/>
    </source>
</evidence>
<dbReference type="SMART" id="SM00382">
    <property type="entry name" value="AAA"/>
    <property type="match status" value="1"/>
</dbReference>
<evidence type="ECO:0000259" key="9">
    <source>
        <dbReference type="PROSITE" id="PS50893"/>
    </source>
</evidence>
<evidence type="ECO:0000256" key="4">
    <source>
        <dbReference type="ARBA" id="ARBA00022741"/>
    </source>
</evidence>
<dbReference type="AlphaFoldDB" id="A0A7M1SS45"/>
<dbReference type="Pfam" id="PF08402">
    <property type="entry name" value="TOBE_2"/>
    <property type="match status" value="1"/>
</dbReference>
<keyword evidence="5 10" id="KW-0067">ATP-binding</keyword>
<dbReference type="GO" id="GO:0043190">
    <property type="term" value="C:ATP-binding cassette (ABC) transporter complex"/>
    <property type="evidence" value="ECO:0007669"/>
    <property type="project" value="InterPro"/>
</dbReference>
<dbReference type="SUPFAM" id="SSF52540">
    <property type="entry name" value="P-loop containing nucleoside triphosphate hydrolases"/>
    <property type="match status" value="1"/>
</dbReference>
<keyword evidence="1" id="KW-0813">Transport</keyword>
<dbReference type="GO" id="GO:0016887">
    <property type="term" value="F:ATP hydrolysis activity"/>
    <property type="evidence" value="ECO:0007669"/>
    <property type="project" value="InterPro"/>
</dbReference>
<accession>A0A7M1SS45</accession>